<keyword evidence="13" id="KW-0325">Glycoprotein</keyword>
<dbReference type="InterPro" id="IPR001841">
    <property type="entry name" value="Znf_RING"/>
</dbReference>
<dbReference type="FunFam" id="3.30.750.24:FF:000015">
    <property type="entry name" value="Sulfate transporter"/>
    <property type="match status" value="1"/>
</dbReference>
<protein>
    <recommendedName>
        <fullName evidence="3">Sulfate transporter</fullName>
    </recommendedName>
    <alternativeName>
        <fullName evidence="14">Solute carrier family 26 member 2</fullName>
    </alternativeName>
</protein>
<dbReference type="NCBIfam" id="TIGR00815">
    <property type="entry name" value="sulP"/>
    <property type="match status" value="1"/>
</dbReference>
<evidence type="ECO:0000256" key="7">
    <source>
        <dbReference type="ARBA" id="ARBA00022692"/>
    </source>
</evidence>
<dbReference type="GO" id="GO:0016324">
    <property type="term" value="C:apical plasma membrane"/>
    <property type="evidence" value="ECO:0007669"/>
    <property type="project" value="UniProtKB-SubCell"/>
</dbReference>
<comment type="catalytic activity">
    <reaction evidence="16">
        <text>oxalate(in) + sulfate(out) = oxalate(out) + sulfate(in)</text>
        <dbReference type="Rhea" id="RHEA:72275"/>
        <dbReference type="ChEBI" id="CHEBI:16189"/>
        <dbReference type="ChEBI" id="CHEBI:30623"/>
    </reaction>
</comment>
<feature type="transmembrane region" description="Helical" evidence="22">
    <location>
        <begin position="882"/>
        <end position="910"/>
    </location>
</feature>
<dbReference type="PROSITE" id="PS00518">
    <property type="entry name" value="ZF_RING_1"/>
    <property type="match status" value="1"/>
</dbReference>
<dbReference type="Gene3D" id="4.10.830.40">
    <property type="match status" value="1"/>
</dbReference>
<dbReference type="Pfam" id="PF00916">
    <property type="entry name" value="Sulfate_transp"/>
    <property type="match status" value="1"/>
</dbReference>
<dbReference type="InterPro" id="IPR000315">
    <property type="entry name" value="Znf_B-box"/>
</dbReference>
<comment type="similarity">
    <text evidence="2">Belongs to the SLC26A/SulP transporter (TC 2.A.53) family.</text>
</comment>
<feature type="transmembrane region" description="Helical" evidence="22">
    <location>
        <begin position="748"/>
        <end position="768"/>
    </location>
</feature>
<dbReference type="SUPFAM" id="SSF52091">
    <property type="entry name" value="SpoIIaa-like"/>
    <property type="match status" value="1"/>
</dbReference>
<dbReference type="Proteomes" id="UP000827986">
    <property type="component" value="Unassembled WGS sequence"/>
</dbReference>
<evidence type="ECO:0000256" key="21">
    <source>
        <dbReference type="PROSITE-ProRule" id="PRU00024"/>
    </source>
</evidence>
<evidence type="ECO:0000259" key="23">
    <source>
        <dbReference type="PROSITE" id="PS50089"/>
    </source>
</evidence>
<dbReference type="Gene3D" id="3.30.160.60">
    <property type="entry name" value="Classic Zinc Finger"/>
    <property type="match status" value="1"/>
</dbReference>
<feature type="transmembrane region" description="Helical" evidence="22">
    <location>
        <begin position="470"/>
        <end position="495"/>
    </location>
</feature>
<evidence type="ECO:0000256" key="10">
    <source>
        <dbReference type="ARBA" id="ARBA00022833"/>
    </source>
</evidence>
<feature type="transmembrane region" description="Helical" evidence="22">
    <location>
        <begin position="789"/>
        <end position="811"/>
    </location>
</feature>
<dbReference type="SUPFAM" id="SSF57845">
    <property type="entry name" value="B-box zinc-binding domain"/>
    <property type="match status" value="1"/>
</dbReference>
<keyword evidence="4" id="KW-0813">Transport</keyword>
<dbReference type="SUPFAM" id="SSF57850">
    <property type="entry name" value="RING/U-box"/>
    <property type="match status" value="1"/>
</dbReference>
<comment type="subcellular location">
    <subcellularLocation>
        <location evidence="1">Apical cell membrane</location>
        <topology evidence="1">Multi-pass membrane protein</topology>
    </subcellularLocation>
</comment>
<gene>
    <name evidence="26" type="ORF">KIL84_015429</name>
</gene>
<keyword evidence="6" id="KW-0597">Phosphoprotein</keyword>
<evidence type="ECO:0000256" key="18">
    <source>
        <dbReference type="ARBA" id="ARBA00051018"/>
    </source>
</evidence>
<comment type="catalytic activity">
    <reaction evidence="17">
        <text>sulfate(out) + 2 chloride(in) = sulfate(in) + 2 chloride(out)</text>
        <dbReference type="Rhea" id="RHEA:75091"/>
        <dbReference type="ChEBI" id="CHEBI:16189"/>
        <dbReference type="ChEBI" id="CHEBI:17996"/>
    </reaction>
</comment>
<dbReference type="InterPro" id="IPR017907">
    <property type="entry name" value="Znf_RING_CS"/>
</dbReference>
<evidence type="ECO:0000256" key="3">
    <source>
        <dbReference type="ARBA" id="ARBA00017873"/>
    </source>
</evidence>
<dbReference type="PROSITE" id="PS01130">
    <property type="entry name" value="SLC26A"/>
    <property type="match status" value="1"/>
</dbReference>
<keyword evidence="9 21" id="KW-0863">Zinc-finger</keyword>
<dbReference type="SMART" id="SM00184">
    <property type="entry name" value="RING"/>
    <property type="match status" value="1"/>
</dbReference>
<dbReference type="Pfam" id="PF13445">
    <property type="entry name" value="zf-RING_UBOX"/>
    <property type="match status" value="1"/>
</dbReference>
<name>A0A9D4AM42_9SAUR</name>
<dbReference type="InterPro" id="IPR027370">
    <property type="entry name" value="Znf-RING_euk"/>
</dbReference>
<evidence type="ECO:0000259" key="25">
    <source>
        <dbReference type="PROSITE" id="PS50801"/>
    </source>
</evidence>
<evidence type="ECO:0000256" key="8">
    <source>
        <dbReference type="ARBA" id="ARBA00022723"/>
    </source>
</evidence>
<feature type="transmembrane region" description="Helical" evidence="22">
    <location>
        <begin position="586"/>
        <end position="609"/>
    </location>
</feature>
<sequence length="1101" mass="122162">MAEAEEEFRAAAELEDELSCPICLCFYRNPVSLSCHHSFCKECIQKALAAQQQAKATYSCPMCKVQLGPFLELHKNFQLCSIVEKFQTASSKGKQGKEKASPQGKEIIPCDFCLEQPHTAVKTCLTCEASLCQAHLSKHNAKAAQKDHVLVEPSDSSSLQERKCGKHGKLLECYCENDLAFVCVMCSIAGSHKGHSIITLKEEYDKELVVFSDTMKLMQENKSAMNKSLGELQKSENQLQLNKKTLDAQLSNLFKEIKAEVDQKEKQILADIQASEKKQLSDIATLKKQTEKKRDEAAKDLQDLQRLRAQTDPFQFLRAFKLAQDRINNQDFSTDSVDVLALQLDQATIAAARSWTQQYISNLDSLMQEVHKQLQTPEIISIIKGPSRMAAEVELNHVQSASEMAEGEDDEHIFQPTMFLEPQETSIDMKALLVKKVKKTCSCTPAKVKDLIFSFLPVLQWLPKYKLREYVLGDIMSGVIVAILLVPQSIAYSLLAGQEPIYGLYTSFFASIIYFLFGTSRHISVGIFGVLCLMVGQVVDREVQRAGYDIEPSVHSGLQREMVIYVNTTTLAVNQTSQALLCDRSCYAITVGATVTFIAGVYQVAMGFFQVGFVSVYLSDSLLGGFVTGASFTILTSQAKYLLGLDIPRSNGIGSLITTWINIFKNIHKTNICDLITSFLCLLVLIPTKELNEHFKSRLKAPIPIELVVVVAATLASHFGKLKENYGSSVAGHIPTGFLPPQPPKWDLIPSVAMDAVAIAIIGFAITVSLSEMFAKKHGYTVKANQEMYAIGFCNIIPSFFHCFTTSAALAKTLVKESTGCRTQISGVVTALVILLVLLLIAPLFYSLQKCVLGVITIVNLRGALRKFRDLPKMWHLSKVDTVIWLVTMAASALLSTEIGLLIGVCFSMLCVIVRTQRPEAPLLGWVVETEMYESLSAYKNLKTKPGVVIFRFEAPLYYINKECFKSTLYKQTGVNPAWVKAAKKKQAKRMLKEKMVNSGGSQADVTKPLVFHTLVIDCCAIQFLDTAGIHTLKEICKDYGEIGIQVLLAQCNASVRSSLHRGEYFKKEEQNLLFHSVHQAVDFALGAHKQNGCRESNNCV</sequence>
<keyword evidence="12 22" id="KW-0472">Membrane</keyword>
<dbReference type="InterPro" id="IPR013083">
    <property type="entry name" value="Znf_RING/FYVE/PHD"/>
</dbReference>
<keyword evidence="8" id="KW-0479">Metal-binding</keyword>
<dbReference type="CDD" id="cd19802">
    <property type="entry name" value="Bbox1_TRIM8-like"/>
    <property type="match status" value="1"/>
</dbReference>
<evidence type="ECO:0000256" key="17">
    <source>
        <dbReference type="ARBA" id="ARBA00050413"/>
    </source>
</evidence>
<evidence type="ECO:0000256" key="9">
    <source>
        <dbReference type="ARBA" id="ARBA00022771"/>
    </source>
</evidence>
<reference evidence="26" key="1">
    <citation type="submission" date="2021-09" db="EMBL/GenBank/DDBJ databases">
        <title>The genome of Mauremys mutica provides insights into the evolution of semi-aquatic lifestyle.</title>
        <authorList>
            <person name="Gong S."/>
            <person name="Gao Y."/>
        </authorList>
    </citation>
    <scope>NUCLEOTIDE SEQUENCE</scope>
    <source>
        <strain evidence="26">MM-2020</strain>
        <tissue evidence="26">Muscle</tissue>
    </source>
</reference>
<evidence type="ECO:0000256" key="2">
    <source>
        <dbReference type="ARBA" id="ARBA00008692"/>
    </source>
</evidence>
<dbReference type="SMART" id="SM00336">
    <property type="entry name" value="BBOX"/>
    <property type="match status" value="1"/>
</dbReference>
<evidence type="ECO:0000256" key="4">
    <source>
        <dbReference type="ARBA" id="ARBA00022448"/>
    </source>
</evidence>
<accession>A0A9D4AM42</accession>
<feature type="domain" description="STAS" evidence="25">
    <location>
        <begin position="938"/>
        <end position="1085"/>
    </location>
</feature>
<dbReference type="InterPro" id="IPR018045">
    <property type="entry name" value="S04_transporter_CS"/>
</dbReference>
<evidence type="ECO:0000256" key="14">
    <source>
        <dbReference type="ARBA" id="ARBA00030135"/>
    </source>
</evidence>
<comment type="catalytic activity">
    <reaction evidence="15">
        <text>bromide(in) + chloride(out) = bromide(out) + chloride(in)</text>
        <dbReference type="Rhea" id="RHEA:75335"/>
        <dbReference type="ChEBI" id="CHEBI:15858"/>
        <dbReference type="ChEBI" id="CHEBI:17996"/>
    </reaction>
</comment>
<evidence type="ECO:0000259" key="24">
    <source>
        <dbReference type="PROSITE" id="PS50119"/>
    </source>
</evidence>
<dbReference type="GO" id="GO:0008271">
    <property type="term" value="F:secondary active sulfate transmembrane transporter activity"/>
    <property type="evidence" value="ECO:0007669"/>
    <property type="project" value="InterPro"/>
</dbReference>
<comment type="caution">
    <text evidence="26">The sequence shown here is derived from an EMBL/GenBank/DDBJ whole genome shotgun (WGS) entry which is preliminary data.</text>
</comment>
<dbReference type="PROSITE" id="PS50089">
    <property type="entry name" value="ZF_RING_2"/>
    <property type="match status" value="1"/>
</dbReference>
<dbReference type="Gene3D" id="3.30.40.10">
    <property type="entry name" value="Zinc/RING finger domain, C3HC4 (zinc finger)"/>
    <property type="match status" value="1"/>
</dbReference>
<dbReference type="InterPro" id="IPR011547">
    <property type="entry name" value="SLC26A/SulP_dom"/>
</dbReference>
<keyword evidence="27" id="KW-1185">Reference proteome</keyword>
<dbReference type="GO" id="GO:0008270">
    <property type="term" value="F:zinc ion binding"/>
    <property type="evidence" value="ECO:0007669"/>
    <property type="project" value="UniProtKB-KW"/>
</dbReference>
<evidence type="ECO:0000256" key="13">
    <source>
        <dbReference type="ARBA" id="ARBA00023180"/>
    </source>
</evidence>
<evidence type="ECO:0000256" key="19">
    <source>
        <dbReference type="ARBA" id="ARBA00051523"/>
    </source>
</evidence>
<comment type="catalytic activity">
    <reaction evidence="18">
        <text>iodide(in) + chloride(out) = iodide(out) + chloride(in)</text>
        <dbReference type="Rhea" id="RHEA:72379"/>
        <dbReference type="ChEBI" id="CHEBI:16382"/>
        <dbReference type="ChEBI" id="CHEBI:17996"/>
    </reaction>
</comment>
<evidence type="ECO:0000256" key="22">
    <source>
        <dbReference type="SAM" id="Phobius"/>
    </source>
</evidence>
<dbReference type="AlphaFoldDB" id="A0A9D4AM42"/>
<keyword evidence="10" id="KW-0862">Zinc</keyword>
<dbReference type="InterPro" id="IPR001902">
    <property type="entry name" value="SLC26A/SulP_fam"/>
</dbReference>
<feature type="transmembrane region" description="Helical" evidence="22">
    <location>
        <begin position="831"/>
        <end position="861"/>
    </location>
</feature>
<dbReference type="Pfam" id="PF00643">
    <property type="entry name" value="zf-B_box"/>
    <property type="match status" value="1"/>
</dbReference>
<dbReference type="InterPro" id="IPR036513">
    <property type="entry name" value="STAS_dom_sf"/>
</dbReference>
<evidence type="ECO:0000256" key="15">
    <source>
        <dbReference type="ARBA" id="ARBA00036469"/>
    </source>
</evidence>
<dbReference type="CDD" id="cd19769">
    <property type="entry name" value="Bbox2_TRIM16-like"/>
    <property type="match status" value="1"/>
</dbReference>
<feature type="transmembrane region" description="Helical" evidence="22">
    <location>
        <begin position="621"/>
        <end position="643"/>
    </location>
</feature>
<feature type="domain" description="B box-type" evidence="24">
    <location>
        <begin position="159"/>
        <end position="200"/>
    </location>
</feature>
<dbReference type="Gene3D" id="3.30.750.24">
    <property type="entry name" value="STAS domain"/>
    <property type="match status" value="1"/>
</dbReference>
<feature type="transmembrane region" description="Helical" evidence="22">
    <location>
        <begin position="703"/>
        <end position="720"/>
    </location>
</feature>
<keyword evidence="11 22" id="KW-1133">Transmembrane helix</keyword>
<dbReference type="Pfam" id="PF01740">
    <property type="entry name" value="STAS"/>
    <property type="match status" value="1"/>
</dbReference>
<evidence type="ECO:0000256" key="11">
    <source>
        <dbReference type="ARBA" id="ARBA00022989"/>
    </source>
</evidence>
<organism evidence="26 27">
    <name type="scientific">Mauremys mutica</name>
    <name type="common">yellowpond turtle</name>
    <dbReference type="NCBI Taxonomy" id="74926"/>
    <lineage>
        <taxon>Eukaryota</taxon>
        <taxon>Metazoa</taxon>
        <taxon>Chordata</taxon>
        <taxon>Craniata</taxon>
        <taxon>Vertebrata</taxon>
        <taxon>Euteleostomi</taxon>
        <taxon>Archelosauria</taxon>
        <taxon>Testudinata</taxon>
        <taxon>Testudines</taxon>
        <taxon>Cryptodira</taxon>
        <taxon>Durocryptodira</taxon>
        <taxon>Testudinoidea</taxon>
        <taxon>Geoemydidae</taxon>
        <taxon>Geoemydinae</taxon>
        <taxon>Mauremys</taxon>
    </lineage>
</organism>
<dbReference type="PROSITE" id="PS50801">
    <property type="entry name" value="STAS"/>
    <property type="match status" value="1"/>
</dbReference>
<dbReference type="InterPro" id="IPR002645">
    <property type="entry name" value="STAS_dom"/>
</dbReference>
<evidence type="ECO:0000256" key="5">
    <source>
        <dbReference type="ARBA" id="ARBA00022475"/>
    </source>
</evidence>
<feature type="domain" description="RING-type" evidence="23">
    <location>
        <begin position="20"/>
        <end position="64"/>
    </location>
</feature>
<evidence type="ECO:0000256" key="1">
    <source>
        <dbReference type="ARBA" id="ARBA00004424"/>
    </source>
</evidence>
<proteinExistence type="inferred from homology"/>
<dbReference type="EMBL" id="JAHDVG010000487">
    <property type="protein sequence ID" value="KAH1166257.1"/>
    <property type="molecule type" value="Genomic_DNA"/>
</dbReference>
<evidence type="ECO:0000256" key="6">
    <source>
        <dbReference type="ARBA" id="ARBA00022553"/>
    </source>
</evidence>
<keyword evidence="7 22" id="KW-0812">Transmembrane</keyword>
<evidence type="ECO:0000313" key="26">
    <source>
        <dbReference type="EMBL" id="KAH1166257.1"/>
    </source>
</evidence>
<feature type="transmembrane region" description="Helical" evidence="22">
    <location>
        <begin position="501"/>
        <end position="517"/>
    </location>
</feature>
<evidence type="ECO:0000256" key="12">
    <source>
        <dbReference type="ARBA" id="ARBA00023136"/>
    </source>
</evidence>
<dbReference type="PROSITE" id="PS50119">
    <property type="entry name" value="ZF_BBOX"/>
    <property type="match status" value="1"/>
</dbReference>
<dbReference type="PANTHER" id="PTHR11814">
    <property type="entry name" value="SULFATE TRANSPORTER"/>
    <property type="match status" value="1"/>
</dbReference>
<evidence type="ECO:0000313" key="27">
    <source>
        <dbReference type="Proteomes" id="UP000827986"/>
    </source>
</evidence>
<evidence type="ECO:0000256" key="20">
    <source>
        <dbReference type="ARBA" id="ARBA00051868"/>
    </source>
</evidence>
<keyword evidence="5" id="KW-1003">Cell membrane</keyword>
<comment type="catalytic activity">
    <reaction evidence="19">
        <text>nitrate(in) + chloride(out) = nitrate(out) + chloride(in)</text>
        <dbReference type="Rhea" id="RHEA:75339"/>
        <dbReference type="ChEBI" id="CHEBI:17632"/>
        <dbReference type="ChEBI" id="CHEBI:17996"/>
    </reaction>
</comment>
<comment type="catalytic activity">
    <reaction evidence="20">
        <text>oxalate(out) + 2 chloride(in) = oxalate(in) + 2 chloride(out)</text>
        <dbReference type="Rhea" id="RHEA:75095"/>
        <dbReference type="ChEBI" id="CHEBI:17996"/>
        <dbReference type="ChEBI" id="CHEBI:30623"/>
    </reaction>
</comment>
<evidence type="ECO:0000256" key="16">
    <source>
        <dbReference type="ARBA" id="ARBA00036514"/>
    </source>
</evidence>